<gene>
    <name evidence="2" type="ORF">DBV15_02631</name>
</gene>
<feature type="region of interest" description="Disordered" evidence="1">
    <location>
        <begin position="81"/>
        <end position="104"/>
    </location>
</feature>
<comment type="caution">
    <text evidence="2">The sequence shown here is derived from an EMBL/GenBank/DDBJ whole genome shotgun (WGS) entry which is preliminary data.</text>
</comment>
<sequence length="104" mass="12244">MVKKLKGYLWRGGRKGLERLGEESKKQVGRRRDSGTQDSEEEGRREVKKLRRAVIEWDELTNSTAILEHGQDRDFYRWASRQAEKEGRGPEGRYADARDDSYDR</sequence>
<organism evidence="2 3">
    <name type="scientific">Temnothorax longispinosus</name>
    <dbReference type="NCBI Taxonomy" id="300112"/>
    <lineage>
        <taxon>Eukaryota</taxon>
        <taxon>Metazoa</taxon>
        <taxon>Ecdysozoa</taxon>
        <taxon>Arthropoda</taxon>
        <taxon>Hexapoda</taxon>
        <taxon>Insecta</taxon>
        <taxon>Pterygota</taxon>
        <taxon>Neoptera</taxon>
        <taxon>Endopterygota</taxon>
        <taxon>Hymenoptera</taxon>
        <taxon>Apocrita</taxon>
        <taxon>Aculeata</taxon>
        <taxon>Formicoidea</taxon>
        <taxon>Formicidae</taxon>
        <taxon>Myrmicinae</taxon>
        <taxon>Temnothorax</taxon>
    </lineage>
</organism>
<dbReference type="EMBL" id="QBLH01003046">
    <property type="protein sequence ID" value="TGZ45792.1"/>
    <property type="molecule type" value="Genomic_DNA"/>
</dbReference>
<dbReference type="AlphaFoldDB" id="A0A4S2K8U2"/>
<proteinExistence type="predicted"/>
<protein>
    <submittedName>
        <fullName evidence="2">Uncharacterized protein</fullName>
    </submittedName>
</protein>
<name>A0A4S2K8U2_9HYME</name>
<evidence type="ECO:0000313" key="3">
    <source>
        <dbReference type="Proteomes" id="UP000310200"/>
    </source>
</evidence>
<feature type="compositionally biased region" description="Basic and acidic residues" evidence="1">
    <location>
        <begin position="20"/>
        <end position="35"/>
    </location>
</feature>
<evidence type="ECO:0000313" key="2">
    <source>
        <dbReference type="EMBL" id="TGZ45792.1"/>
    </source>
</evidence>
<reference evidence="2 3" key="1">
    <citation type="journal article" date="2019" name="Philos. Trans. R. Soc. Lond., B, Biol. Sci.">
        <title>Ant behaviour and brain gene expression of defending hosts depend on the ecological success of the intruding social parasite.</title>
        <authorList>
            <person name="Kaur R."/>
            <person name="Stoldt M."/>
            <person name="Jongepier E."/>
            <person name="Feldmeyer B."/>
            <person name="Menzel F."/>
            <person name="Bornberg-Bauer E."/>
            <person name="Foitzik S."/>
        </authorList>
    </citation>
    <scope>NUCLEOTIDE SEQUENCE [LARGE SCALE GENOMIC DNA]</scope>
    <source>
        <tissue evidence="2">Whole body</tissue>
    </source>
</reference>
<dbReference type="Proteomes" id="UP000310200">
    <property type="component" value="Unassembled WGS sequence"/>
</dbReference>
<keyword evidence="3" id="KW-1185">Reference proteome</keyword>
<accession>A0A4S2K8U2</accession>
<evidence type="ECO:0000256" key="1">
    <source>
        <dbReference type="SAM" id="MobiDB-lite"/>
    </source>
</evidence>
<feature type="region of interest" description="Disordered" evidence="1">
    <location>
        <begin position="20"/>
        <end position="47"/>
    </location>
</feature>